<evidence type="ECO:0000256" key="1">
    <source>
        <dbReference type="SAM" id="Phobius"/>
    </source>
</evidence>
<keyword evidence="1" id="KW-0472">Membrane</keyword>
<sequence>MGNLFVLLLLLCIYNDPNTKRLLLAVECHTFGSEYLNSNDMLYINLHYVFCYRMNVICYMLLLLIVEI</sequence>
<gene>
    <name evidence="2" type="ORF">EMUR_01305</name>
</gene>
<dbReference type="Proteomes" id="UP000018689">
    <property type="component" value="Chromosome"/>
</dbReference>
<reference evidence="2 3" key="1">
    <citation type="journal article" date="2014" name="Genome Announc.">
        <title>Complete Genome Sequence of Ehrlichia muris Strain AS145T, a Model Monocytotropic Ehrlichia Strain.</title>
        <authorList>
            <person name="Thirumalapura N.R."/>
            <person name="Qin X."/>
            <person name="Kuriakose J.A."/>
            <person name="Walker D.H."/>
        </authorList>
    </citation>
    <scope>NUCLEOTIDE SEQUENCE [LARGE SCALE GENOMIC DNA]</scope>
    <source>
        <strain evidence="3">AS154</strain>
    </source>
</reference>
<dbReference type="AlphaFoldDB" id="V9R9Y4"/>
<name>V9R9Y4_9RICK</name>
<dbReference type="EMBL" id="CP006917">
    <property type="protein sequence ID" value="AHC39681.1"/>
    <property type="molecule type" value="Genomic_DNA"/>
</dbReference>
<accession>V9R9Y4</accession>
<feature type="transmembrane region" description="Helical" evidence="1">
    <location>
        <begin position="41"/>
        <end position="66"/>
    </location>
</feature>
<organism evidence="2 3">
    <name type="scientific">Ehrlichia muris AS145</name>
    <dbReference type="NCBI Taxonomy" id="1423892"/>
    <lineage>
        <taxon>Bacteria</taxon>
        <taxon>Pseudomonadati</taxon>
        <taxon>Pseudomonadota</taxon>
        <taxon>Alphaproteobacteria</taxon>
        <taxon>Rickettsiales</taxon>
        <taxon>Anaplasmataceae</taxon>
        <taxon>Ehrlichia</taxon>
    </lineage>
</organism>
<keyword evidence="3" id="KW-1185">Reference proteome</keyword>
<dbReference type="HOGENOM" id="CLU_2787232_0_0_5"/>
<evidence type="ECO:0000313" key="2">
    <source>
        <dbReference type="EMBL" id="AHC39681.1"/>
    </source>
</evidence>
<protein>
    <submittedName>
        <fullName evidence="2">Uncharacterized protein</fullName>
    </submittedName>
</protein>
<proteinExistence type="predicted"/>
<evidence type="ECO:0000313" key="3">
    <source>
        <dbReference type="Proteomes" id="UP000018689"/>
    </source>
</evidence>
<dbReference type="KEGG" id="emr:EMUR_01305"/>
<keyword evidence="1" id="KW-1133">Transmembrane helix</keyword>
<keyword evidence="1" id="KW-0812">Transmembrane</keyword>